<dbReference type="PANTHER" id="PTHR13696">
    <property type="entry name" value="P-LOOP CONTAINING NUCLEOSIDE TRIPHOSPHATE HYDROLASE"/>
    <property type="match status" value="1"/>
</dbReference>
<proteinExistence type="predicted"/>
<dbReference type="CDD" id="cd02042">
    <property type="entry name" value="ParAB_family"/>
    <property type="match status" value="1"/>
</dbReference>
<dbReference type="PANTHER" id="PTHR13696:SF52">
    <property type="entry name" value="PARA FAMILY PROTEIN CT_582"/>
    <property type="match status" value="1"/>
</dbReference>
<feature type="domain" description="AAA" evidence="1">
    <location>
        <begin position="1"/>
        <end position="181"/>
    </location>
</feature>
<accession>A0A0J6WKW9</accession>
<name>A0A0J6WKW9_9MYCO</name>
<dbReference type="InterPro" id="IPR025669">
    <property type="entry name" value="AAA_dom"/>
</dbReference>
<dbReference type="Pfam" id="PF13614">
    <property type="entry name" value="AAA_31"/>
    <property type="match status" value="1"/>
</dbReference>
<evidence type="ECO:0000259" key="1">
    <source>
        <dbReference type="Pfam" id="PF13614"/>
    </source>
</evidence>
<dbReference type="RefSeq" id="WP_048469168.1">
    <property type="nucleotide sequence ID" value="NZ_JYNL01000009.1"/>
</dbReference>
<comment type="caution">
    <text evidence="2">The sequence shown here is derived from an EMBL/GenBank/DDBJ whole genome shotgun (WGS) entry which is preliminary data.</text>
</comment>
<evidence type="ECO:0000313" key="3">
    <source>
        <dbReference type="Proteomes" id="UP000036513"/>
    </source>
</evidence>
<dbReference type="InterPro" id="IPR027417">
    <property type="entry name" value="P-loop_NTPase"/>
</dbReference>
<dbReference type="AlphaFoldDB" id="A0A0J6WKW9"/>
<organism evidence="2 3">
    <name type="scientific">Mycolicibacterium chlorophenolicum</name>
    <dbReference type="NCBI Taxonomy" id="37916"/>
    <lineage>
        <taxon>Bacteria</taxon>
        <taxon>Bacillati</taxon>
        <taxon>Actinomycetota</taxon>
        <taxon>Actinomycetes</taxon>
        <taxon>Mycobacteriales</taxon>
        <taxon>Mycobacteriaceae</taxon>
        <taxon>Mycolicibacterium</taxon>
    </lineage>
</organism>
<dbReference type="EMBL" id="JYNL01000009">
    <property type="protein sequence ID" value="KMO82648.1"/>
    <property type="molecule type" value="Genomic_DNA"/>
</dbReference>
<dbReference type="STRING" id="37916.MCHLDSM_01271"/>
<evidence type="ECO:0000313" key="2">
    <source>
        <dbReference type="EMBL" id="KMO82648.1"/>
    </source>
</evidence>
<dbReference type="SMR" id="A0A0J6WKW9"/>
<dbReference type="Proteomes" id="UP000036513">
    <property type="component" value="Unassembled WGS sequence"/>
</dbReference>
<dbReference type="InterPro" id="IPR050678">
    <property type="entry name" value="DNA_Partitioning_ATPase"/>
</dbReference>
<dbReference type="SUPFAM" id="SSF52540">
    <property type="entry name" value="P-loop containing nucleoside triphosphate hydrolases"/>
    <property type="match status" value="1"/>
</dbReference>
<dbReference type="PATRIC" id="fig|37916.4.peg.1157"/>
<reference evidence="2 3" key="1">
    <citation type="journal article" date="2015" name="Genome Biol. Evol.">
        <title>Characterization of Three Mycobacterium spp. with Potential Use in Bioremediation by Genome Sequencing and Comparative Genomics.</title>
        <authorList>
            <person name="Das S."/>
            <person name="Pettersson B.M."/>
            <person name="Behra P.R."/>
            <person name="Ramesh M."/>
            <person name="Dasgupta S."/>
            <person name="Bhattacharya A."/>
            <person name="Kirsebom L.A."/>
        </authorList>
    </citation>
    <scope>NUCLEOTIDE SEQUENCE [LARGE SCALE GENOMIC DNA]</scope>
    <source>
        <strain evidence="2 3">DSM 43826</strain>
    </source>
</reference>
<sequence length="264" mass="27678">MKKTAIANQKGGVGKTATVLGLCSAATALGHRILAVDLDPQGNLTRGLGVDASQLGDDTATANELLLELQEGTALDAAVATPWPGIDVIPATLDLANRDLDGANDVIFRLRAAFEGCDLSAYDAVLFDCPPSVGRLLVGALVAADQVIYVTEASIDSLGGIKNVQDTTSFVKKRVNPAIEIAGIVITKRENNGEEEFREAEIRDAYGELVAKTVIPKRAAWKDANGLATPIHSMRGSAGARALSTAFTDLFLELPITEPVTAGR</sequence>
<gene>
    <name evidence="2" type="primary">parA_1</name>
    <name evidence="2" type="ORF">MCHLDSM_01271</name>
</gene>
<keyword evidence="3" id="KW-1185">Reference proteome</keyword>
<dbReference type="Gene3D" id="3.40.50.300">
    <property type="entry name" value="P-loop containing nucleotide triphosphate hydrolases"/>
    <property type="match status" value="1"/>
</dbReference>
<protein>
    <submittedName>
        <fullName evidence="2">Chromosome partitioning protein ParA</fullName>
    </submittedName>
</protein>